<reference evidence="2 3" key="1">
    <citation type="submission" date="2019-11" db="EMBL/GenBank/DDBJ databases">
        <authorList>
            <person name="Ren C."/>
            <person name="Wang H."/>
            <person name="Xu Y."/>
        </authorList>
    </citation>
    <scope>NUCLEOTIDE SEQUENCE [LARGE SCALE GENOMIC DNA]</scope>
    <source>
        <strain evidence="2 3">LBM 19010</strain>
    </source>
</reference>
<dbReference type="Proteomes" id="UP000501316">
    <property type="component" value="Chromosome"/>
</dbReference>
<evidence type="ECO:0000313" key="3">
    <source>
        <dbReference type="Proteomes" id="UP000501316"/>
    </source>
</evidence>
<dbReference type="RefSeq" id="WP_174192876.1">
    <property type="nucleotide sequence ID" value="NZ_CP046051.1"/>
</dbReference>
<dbReference type="AlphaFoldDB" id="A0A859DNV8"/>
<evidence type="ECO:0000313" key="2">
    <source>
        <dbReference type="EMBL" id="QKN23508.1"/>
    </source>
</evidence>
<accession>A0A859DNV8</accession>
<evidence type="ECO:0000256" key="1">
    <source>
        <dbReference type="SAM" id="Phobius"/>
    </source>
</evidence>
<protein>
    <submittedName>
        <fullName evidence="2">Uncharacterized protein</fullName>
    </submittedName>
</protein>
<dbReference type="EMBL" id="CP046051">
    <property type="protein sequence ID" value="QKN23508.1"/>
    <property type="molecule type" value="Genomic_DNA"/>
</dbReference>
<dbReference type="KEGG" id="clf:GJQ69_02810"/>
<keyword evidence="1" id="KW-0812">Transmembrane</keyword>
<gene>
    <name evidence="2" type="ORF">GJQ69_02810</name>
</gene>
<sequence>MLYCPKCQVLCEDQCPLCGNRYLLDPQEEDPVRLATAENPQAGQLEQLLQARSIPYEKRAALSAGTQQAFNFYVPFCRSEEGKQAAAVVFPSTPTVSTPDAEQKDKADKPRTYRVKGEEFEVMPRKKRIFWRAFSVVLFLLLIFIVVFVTDQAAGWVKGLFS</sequence>
<feature type="transmembrane region" description="Helical" evidence="1">
    <location>
        <begin position="129"/>
        <end position="150"/>
    </location>
</feature>
<keyword evidence="1" id="KW-1133">Transmembrane helix</keyword>
<name>A0A859DNV8_9FIRM</name>
<proteinExistence type="predicted"/>
<organism evidence="2 3">
    <name type="scientific">Caproicibacterium lactatifermentans</name>
    <dbReference type="NCBI Taxonomy" id="2666138"/>
    <lineage>
        <taxon>Bacteria</taxon>
        <taxon>Bacillati</taxon>
        <taxon>Bacillota</taxon>
        <taxon>Clostridia</taxon>
        <taxon>Eubacteriales</taxon>
        <taxon>Oscillospiraceae</taxon>
        <taxon>Caproicibacterium</taxon>
    </lineage>
</organism>
<keyword evidence="1" id="KW-0472">Membrane</keyword>